<dbReference type="RefSeq" id="WP_085030806.1">
    <property type="nucleotide sequence ID" value="NZ_CP020772.1"/>
</dbReference>
<organism evidence="2 3">
    <name type="scientific">Halobacillus mangrovi</name>
    <dbReference type="NCBI Taxonomy" id="402384"/>
    <lineage>
        <taxon>Bacteria</taxon>
        <taxon>Bacillati</taxon>
        <taxon>Bacillota</taxon>
        <taxon>Bacilli</taxon>
        <taxon>Bacillales</taxon>
        <taxon>Bacillaceae</taxon>
        <taxon>Halobacillus</taxon>
    </lineage>
</organism>
<evidence type="ECO:0000259" key="1">
    <source>
        <dbReference type="Pfam" id="PF07238"/>
    </source>
</evidence>
<protein>
    <recommendedName>
        <fullName evidence="1">PilZ domain-containing protein</fullName>
    </recommendedName>
</protein>
<dbReference type="EMBL" id="CP020772">
    <property type="protein sequence ID" value="ARI78347.1"/>
    <property type="molecule type" value="Genomic_DNA"/>
</dbReference>
<dbReference type="AlphaFoldDB" id="A0A1W5ZYN9"/>
<evidence type="ECO:0000313" key="2">
    <source>
        <dbReference type="EMBL" id="ARI78347.1"/>
    </source>
</evidence>
<dbReference type="KEGG" id="hmn:HM131_16555"/>
<reference evidence="2 3" key="1">
    <citation type="submission" date="2017-04" db="EMBL/GenBank/DDBJ databases">
        <title>The whole genome sequencing and assembly of Halobacillus mangrovi strain.</title>
        <authorList>
            <person name="Lee S.-J."/>
            <person name="Park M.-K."/>
            <person name="Kim J.-Y."/>
            <person name="Lee Y.-J."/>
            <person name="Yi H."/>
            <person name="Bahn Y.-S."/>
            <person name="Kim J.F."/>
            <person name="Lee D.-W."/>
        </authorList>
    </citation>
    <scope>NUCLEOTIDE SEQUENCE [LARGE SCALE GENOMIC DNA]</scope>
    <source>
        <strain evidence="2 3">KTB 131</strain>
    </source>
</reference>
<dbReference type="Proteomes" id="UP000192527">
    <property type="component" value="Chromosome"/>
</dbReference>
<name>A0A1W5ZYN9_9BACI</name>
<dbReference type="SUPFAM" id="SSF141371">
    <property type="entry name" value="PilZ domain-like"/>
    <property type="match status" value="1"/>
</dbReference>
<dbReference type="Gene3D" id="2.40.10.220">
    <property type="entry name" value="predicted glycosyltransferase like domains"/>
    <property type="match status" value="1"/>
</dbReference>
<feature type="domain" description="PilZ" evidence="1">
    <location>
        <begin position="19"/>
        <end position="107"/>
    </location>
</feature>
<sequence>MRYRRQETLRYSFETPPPARFKLIKGGEKHVHSSTGKGQVIDISPGGMKLFTTVHIPSEKKVQLFVHTAIAQVDLSFTADVVWENQVNDGYHYGLDFIGDHQDKVIHALKEYRKTSQESST</sequence>
<accession>A0A1W5ZYN9</accession>
<gene>
    <name evidence="2" type="ORF">HM131_16555</name>
</gene>
<dbReference type="Pfam" id="PF07238">
    <property type="entry name" value="PilZ"/>
    <property type="match status" value="1"/>
</dbReference>
<proteinExistence type="predicted"/>
<keyword evidence="3" id="KW-1185">Reference proteome</keyword>
<dbReference type="OrthoDB" id="2354159at2"/>
<evidence type="ECO:0000313" key="3">
    <source>
        <dbReference type="Proteomes" id="UP000192527"/>
    </source>
</evidence>
<dbReference type="GO" id="GO:0035438">
    <property type="term" value="F:cyclic-di-GMP binding"/>
    <property type="evidence" value="ECO:0007669"/>
    <property type="project" value="InterPro"/>
</dbReference>
<dbReference type="InterPro" id="IPR009875">
    <property type="entry name" value="PilZ_domain"/>
</dbReference>